<feature type="compositionally biased region" description="Polar residues" evidence="1">
    <location>
        <begin position="337"/>
        <end position="346"/>
    </location>
</feature>
<comment type="caution">
    <text evidence="2">The sequence shown here is derived from an EMBL/GenBank/DDBJ whole genome shotgun (WGS) entry which is preliminary data.</text>
</comment>
<dbReference type="Proteomes" id="UP001487740">
    <property type="component" value="Unassembled WGS sequence"/>
</dbReference>
<evidence type="ECO:0000313" key="2">
    <source>
        <dbReference type="EMBL" id="KAK8400115.1"/>
    </source>
</evidence>
<proteinExistence type="predicted"/>
<keyword evidence="3" id="KW-1185">Reference proteome</keyword>
<reference evidence="2 3" key="1">
    <citation type="submission" date="2023-03" db="EMBL/GenBank/DDBJ databases">
        <title>High-quality genome of Scylla paramamosain provides insights in environmental adaptation.</title>
        <authorList>
            <person name="Zhang L."/>
        </authorList>
    </citation>
    <scope>NUCLEOTIDE SEQUENCE [LARGE SCALE GENOMIC DNA]</scope>
    <source>
        <strain evidence="2">LZ_2023a</strain>
        <tissue evidence="2">Muscle</tissue>
    </source>
</reference>
<evidence type="ECO:0000313" key="3">
    <source>
        <dbReference type="Proteomes" id="UP001487740"/>
    </source>
</evidence>
<dbReference type="EMBL" id="JARAKH010000010">
    <property type="protein sequence ID" value="KAK8400114.1"/>
    <property type="molecule type" value="Genomic_DNA"/>
</dbReference>
<feature type="compositionally biased region" description="Basic and acidic residues" evidence="1">
    <location>
        <begin position="461"/>
        <end position="486"/>
    </location>
</feature>
<sequence length="725" mass="80982">MPGCEELNIVDLLEVQLPGCVGCLPYSSLTESAADTDPMINDILTFVRAIFPGEPKDGDTLPCLPYTMRTSQDFFGISLSKETNSGLEHLTSFIQSQVNPQSHKPQNPSPQHSPVHPAFITQSHSPAFNNHHSSDNCLQPSLVNCNAQQSVLPTTQFEQLALTPHNRKHRHSSSTSKSHPDLPSHGQTQSPSLILQNLELELHPSPSLFFRETQKEKLSTTDSPDTHIDVIQLHSVDHKFEKYCDELDSSAIKNQGIHPSPCYKESVEKNYYSYPKTGQEVNSPPLPENHSVKDAQGERECQLKANLVYKDHTKAGPNSSRYSKKVSASPSKASHIKPSQSSSNDKVSPCSDFSKGQDKDGQSFSRVLVSLTTDSSRGQIKDPTSSGSSLVKDGTDFSKDQISPSTNSTKGQVRDSTSSSKSQEEKLSQDSIKGQFKTSPTSHKDSSNGQVISGRSASKNLEVKTSDSSRRGQVKEASASHKDQDVKNGSSSSKDSCVKATLGSHNNPQTTASSESNKALKNTYHKLPFISTDEQENKDNEDPRWKEQAQLSTSEERYRLARRLWKNPCVPDPNKNLTFFSSKQLKACQSLSFTSSRKRRRSQWCDIDNLQPLRKRQRRFENLAFSTNHIIRSKHQVMNEFLGNIQEPNISRQAAKKLENSHKEKQYMLDLALEEVNAIQMFYDGLPDQDLALTQEEVEMGWDATEHVYHVFGHIYGYNGQEFFP</sequence>
<feature type="compositionally biased region" description="Polar residues" evidence="1">
    <location>
        <begin position="373"/>
        <end position="389"/>
    </location>
</feature>
<feature type="region of interest" description="Disordered" evidence="1">
    <location>
        <begin position="373"/>
        <end position="551"/>
    </location>
</feature>
<feature type="region of interest" description="Disordered" evidence="1">
    <location>
        <begin position="275"/>
        <end position="361"/>
    </location>
</feature>
<feature type="compositionally biased region" description="Polar residues" evidence="1">
    <location>
        <begin position="97"/>
        <end position="112"/>
    </location>
</feature>
<name>A0AAW0UKA6_SCYPA</name>
<feature type="compositionally biased region" description="Polar residues" evidence="1">
    <location>
        <begin position="120"/>
        <end position="133"/>
    </location>
</feature>
<feature type="compositionally biased region" description="Polar residues" evidence="1">
    <location>
        <begin position="503"/>
        <end position="520"/>
    </location>
</feature>
<feature type="compositionally biased region" description="Basic and acidic residues" evidence="1">
    <location>
        <begin position="290"/>
        <end position="302"/>
    </location>
</feature>
<evidence type="ECO:0000256" key="1">
    <source>
        <dbReference type="SAM" id="MobiDB-lite"/>
    </source>
</evidence>
<dbReference type="AlphaFoldDB" id="A0AAW0UKA6"/>
<feature type="region of interest" description="Disordered" evidence="1">
    <location>
        <begin position="97"/>
        <end position="133"/>
    </location>
</feature>
<accession>A0AAW0UKA6</accession>
<feature type="compositionally biased region" description="Polar residues" evidence="1">
    <location>
        <begin position="400"/>
        <end position="411"/>
    </location>
</feature>
<protein>
    <submittedName>
        <fullName evidence="2">Uncharacterized protein</fullName>
    </submittedName>
</protein>
<gene>
    <name evidence="2" type="ORF">O3P69_003070</name>
</gene>
<organism evidence="2 3">
    <name type="scientific">Scylla paramamosain</name>
    <name type="common">Mud crab</name>
    <dbReference type="NCBI Taxonomy" id="85552"/>
    <lineage>
        <taxon>Eukaryota</taxon>
        <taxon>Metazoa</taxon>
        <taxon>Ecdysozoa</taxon>
        <taxon>Arthropoda</taxon>
        <taxon>Crustacea</taxon>
        <taxon>Multicrustacea</taxon>
        <taxon>Malacostraca</taxon>
        <taxon>Eumalacostraca</taxon>
        <taxon>Eucarida</taxon>
        <taxon>Decapoda</taxon>
        <taxon>Pleocyemata</taxon>
        <taxon>Brachyura</taxon>
        <taxon>Eubrachyura</taxon>
        <taxon>Portunoidea</taxon>
        <taxon>Portunidae</taxon>
        <taxon>Portuninae</taxon>
        <taxon>Scylla</taxon>
    </lineage>
</organism>
<feature type="region of interest" description="Disordered" evidence="1">
    <location>
        <begin position="164"/>
        <end position="189"/>
    </location>
</feature>
<feature type="compositionally biased region" description="Polar residues" evidence="1">
    <location>
        <begin position="436"/>
        <end position="459"/>
    </location>
</feature>
<feature type="compositionally biased region" description="Basic and acidic residues" evidence="1">
    <location>
        <begin position="535"/>
        <end position="547"/>
    </location>
</feature>
<dbReference type="EMBL" id="JARAKH010000010">
    <property type="protein sequence ID" value="KAK8400115.1"/>
    <property type="molecule type" value="Genomic_DNA"/>
</dbReference>